<dbReference type="AlphaFoldDB" id="A0A401RGJ4"/>
<evidence type="ECO:0008006" key="10">
    <source>
        <dbReference type="Google" id="ProtNLM"/>
    </source>
</evidence>
<dbReference type="GO" id="GO:0008241">
    <property type="term" value="F:peptidyl-dipeptidase activity"/>
    <property type="evidence" value="ECO:0007669"/>
    <property type="project" value="InterPro"/>
</dbReference>
<evidence type="ECO:0000256" key="2">
    <source>
        <dbReference type="ARBA" id="ARBA00008139"/>
    </source>
</evidence>
<dbReference type="STRING" id="137246.A0A401RGJ4"/>
<feature type="signal peptide" evidence="7">
    <location>
        <begin position="1"/>
        <end position="17"/>
    </location>
</feature>
<feature type="chain" id="PRO_5019309186" description="Serpin domain-containing protein" evidence="7">
    <location>
        <begin position="18"/>
        <end position="99"/>
    </location>
</feature>
<dbReference type="GO" id="GO:0006508">
    <property type="term" value="P:proteolysis"/>
    <property type="evidence" value="ECO:0007669"/>
    <property type="project" value="InterPro"/>
</dbReference>
<evidence type="ECO:0000256" key="4">
    <source>
        <dbReference type="ARBA" id="ARBA00023157"/>
    </source>
</evidence>
<evidence type="ECO:0000313" key="8">
    <source>
        <dbReference type="EMBL" id="GCC17250.1"/>
    </source>
</evidence>
<reference evidence="8 9" key="1">
    <citation type="journal article" date="2018" name="Nat. Ecol. Evol.">
        <title>Shark genomes provide insights into elasmobranch evolution and the origin of vertebrates.</title>
        <authorList>
            <person name="Hara Y"/>
            <person name="Yamaguchi K"/>
            <person name="Onimaru K"/>
            <person name="Kadota M"/>
            <person name="Koyanagi M"/>
            <person name="Keeley SD"/>
            <person name="Tatsumi K"/>
            <person name="Tanaka K"/>
            <person name="Motone F"/>
            <person name="Kageyama Y"/>
            <person name="Nozu R"/>
            <person name="Adachi N"/>
            <person name="Nishimura O"/>
            <person name="Nakagawa R"/>
            <person name="Tanegashima C"/>
            <person name="Kiyatake I"/>
            <person name="Matsumoto R"/>
            <person name="Murakumo K"/>
            <person name="Nishida K"/>
            <person name="Terakita A"/>
            <person name="Kuratani S"/>
            <person name="Sato K"/>
            <person name="Hyodo S Kuraku.S."/>
        </authorList>
    </citation>
    <scope>NUCLEOTIDE SEQUENCE [LARGE SCALE GENOMIC DNA]</scope>
</reference>
<comment type="cofactor">
    <cofactor evidence="1">
        <name>chloride</name>
        <dbReference type="ChEBI" id="CHEBI:17996"/>
    </cofactor>
</comment>
<feature type="glycosylation site" description="N-linked (GlcNAc...) asparagine" evidence="6">
    <location>
        <position position="52"/>
    </location>
</feature>
<protein>
    <recommendedName>
        <fullName evidence="10">Serpin domain-containing protein</fullName>
    </recommendedName>
</protein>
<evidence type="ECO:0000256" key="5">
    <source>
        <dbReference type="ARBA" id="ARBA00023180"/>
    </source>
</evidence>
<comment type="similarity">
    <text evidence="2">Belongs to the peptidase M2 family.</text>
</comment>
<organism evidence="8 9">
    <name type="scientific">Chiloscyllium punctatum</name>
    <name type="common">Brownbanded bambooshark</name>
    <name type="synonym">Hemiscyllium punctatum</name>
    <dbReference type="NCBI Taxonomy" id="137246"/>
    <lineage>
        <taxon>Eukaryota</taxon>
        <taxon>Metazoa</taxon>
        <taxon>Chordata</taxon>
        <taxon>Craniata</taxon>
        <taxon>Vertebrata</taxon>
        <taxon>Chondrichthyes</taxon>
        <taxon>Elasmobranchii</taxon>
        <taxon>Galeomorphii</taxon>
        <taxon>Galeoidea</taxon>
        <taxon>Orectolobiformes</taxon>
        <taxon>Hemiscylliidae</taxon>
        <taxon>Chiloscyllium</taxon>
    </lineage>
</organism>
<accession>A0A401RGJ4</accession>
<name>A0A401RGJ4_CHIPU</name>
<keyword evidence="3 7" id="KW-0732">Signal</keyword>
<dbReference type="GO" id="GO:0016020">
    <property type="term" value="C:membrane"/>
    <property type="evidence" value="ECO:0007669"/>
    <property type="project" value="InterPro"/>
</dbReference>
<evidence type="ECO:0000256" key="6">
    <source>
        <dbReference type="PIRSR" id="PIRSR601548-5"/>
    </source>
</evidence>
<dbReference type="Pfam" id="PF01401">
    <property type="entry name" value="Peptidase_M2"/>
    <property type="match status" value="1"/>
</dbReference>
<gene>
    <name evidence="8" type="ORF">chiPu_0020514</name>
</gene>
<evidence type="ECO:0000313" key="9">
    <source>
        <dbReference type="Proteomes" id="UP000287033"/>
    </source>
</evidence>
<comment type="caution">
    <text evidence="8">The sequence shown here is derived from an EMBL/GenBank/DDBJ whole genome shotgun (WGS) entry which is preliminary data.</text>
</comment>
<evidence type="ECO:0000256" key="7">
    <source>
        <dbReference type="SAM" id="SignalP"/>
    </source>
</evidence>
<dbReference type="SUPFAM" id="SSF55486">
    <property type="entry name" value="Metalloproteases ('zincins'), catalytic domain"/>
    <property type="match status" value="1"/>
</dbReference>
<sequence length="99" mass="10936">MLLLALWVVSLAAPAFSLTAEQEAQQFLHEFNAEAEKLVYQSSLASWVYNTNITDENALQMVSTLSPLVLATQLGQLVSVFTLMEDITGSRVKGTVFRK</sequence>
<dbReference type="OrthoDB" id="10029630at2759"/>
<keyword evidence="4" id="KW-1015">Disulfide bond</keyword>
<keyword evidence="9" id="KW-1185">Reference proteome</keyword>
<proteinExistence type="inferred from homology"/>
<dbReference type="GO" id="GO:0008237">
    <property type="term" value="F:metallopeptidase activity"/>
    <property type="evidence" value="ECO:0007669"/>
    <property type="project" value="InterPro"/>
</dbReference>
<dbReference type="InterPro" id="IPR001548">
    <property type="entry name" value="Peptidase_M2"/>
</dbReference>
<dbReference type="EMBL" id="BEZZ01002671">
    <property type="protein sequence ID" value="GCC17250.1"/>
    <property type="molecule type" value="Genomic_DNA"/>
</dbReference>
<evidence type="ECO:0000256" key="3">
    <source>
        <dbReference type="ARBA" id="ARBA00022729"/>
    </source>
</evidence>
<dbReference type="Proteomes" id="UP000287033">
    <property type="component" value="Unassembled WGS sequence"/>
</dbReference>
<evidence type="ECO:0000256" key="1">
    <source>
        <dbReference type="ARBA" id="ARBA00001923"/>
    </source>
</evidence>
<keyword evidence="5 6" id="KW-0325">Glycoprotein</keyword>